<organism evidence="2 3">
    <name type="scientific">Mesobacterium hydrothermale</name>
    <dbReference type="NCBI Taxonomy" id="3111907"/>
    <lineage>
        <taxon>Bacteria</taxon>
        <taxon>Pseudomonadati</taxon>
        <taxon>Pseudomonadota</taxon>
        <taxon>Alphaproteobacteria</taxon>
        <taxon>Rhodobacterales</taxon>
        <taxon>Roseobacteraceae</taxon>
        <taxon>Mesobacterium</taxon>
    </lineage>
</organism>
<name>A0ABU6HC93_9RHOB</name>
<keyword evidence="1" id="KW-0472">Membrane</keyword>
<feature type="transmembrane region" description="Helical" evidence="1">
    <location>
        <begin position="157"/>
        <end position="187"/>
    </location>
</feature>
<dbReference type="Proteomes" id="UP001348149">
    <property type="component" value="Unassembled WGS sequence"/>
</dbReference>
<feature type="transmembrane region" description="Helical" evidence="1">
    <location>
        <begin position="228"/>
        <end position="246"/>
    </location>
</feature>
<sequence>MHVKQKNHLLSQDRRILAAMKSLHDNQSAQFDNTLHHALETVRKSVNRQVWLLAAASVVLGLAVAAAVVWIAFASGSVPQGQDTRKADMGYVADTANQSQSRAPSLSPSEVDRIAEALARKIASRETAAGPTQRPEPDGNPASGTGMAELLLAGWSLLVSLAAGITALTLGFLLSLPFTATFLGAWLRTRPGTGKLGSIVRIVAVIGNLVTVVALTPKLTAYFEGAHFWLVPPAAFMVTVASLALTPSRNGYRLAIKLLIAGLLIAGTILLTLYQVPEDSGAKGFAWITAKTSALLLQEGLLRAATATVFLGLTIVANIGLAVYWLNRIAQD</sequence>
<feature type="transmembrane region" description="Helical" evidence="1">
    <location>
        <begin position="258"/>
        <end position="276"/>
    </location>
</feature>
<gene>
    <name evidence="2" type="ORF">VK792_02120</name>
</gene>
<feature type="transmembrane region" description="Helical" evidence="1">
    <location>
        <begin position="50"/>
        <end position="73"/>
    </location>
</feature>
<evidence type="ECO:0000256" key="1">
    <source>
        <dbReference type="SAM" id="Phobius"/>
    </source>
</evidence>
<feature type="transmembrane region" description="Helical" evidence="1">
    <location>
        <begin position="199"/>
        <end position="216"/>
    </location>
</feature>
<comment type="caution">
    <text evidence="2">The sequence shown here is derived from an EMBL/GenBank/DDBJ whole genome shotgun (WGS) entry which is preliminary data.</text>
</comment>
<keyword evidence="3" id="KW-1185">Reference proteome</keyword>
<dbReference type="EMBL" id="JAYLLH010000002">
    <property type="protein sequence ID" value="MEC3860070.1"/>
    <property type="molecule type" value="Genomic_DNA"/>
</dbReference>
<evidence type="ECO:0000313" key="3">
    <source>
        <dbReference type="Proteomes" id="UP001348149"/>
    </source>
</evidence>
<feature type="transmembrane region" description="Helical" evidence="1">
    <location>
        <begin position="301"/>
        <end position="326"/>
    </location>
</feature>
<accession>A0ABU6HC93</accession>
<keyword evidence="1" id="KW-1133">Transmembrane helix</keyword>
<proteinExistence type="predicted"/>
<protein>
    <submittedName>
        <fullName evidence="2">Uncharacterized protein</fullName>
    </submittedName>
</protein>
<dbReference type="RefSeq" id="WP_326295697.1">
    <property type="nucleotide sequence ID" value="NZ_JAYLLH010000002.1"/>
</dbReference>
<reference evidence="2 3" key="1">
    <citation type="submission" date="2024-01" db="EMBL/GenBank/DDBJ databases">
        <title>Mesobacterium rodlantinim sp. nov., isolated from shallow sea hydrothermal systems off Kueishantao Island.</title>
        <authorList>
            <person name="Su Z."/>
            <person name="Tang K."/>
        </authorList>
    </citation>
    <scope>NUCLEOTIDE SEQUENCE [LARGE SCALE GENOMIC DNA]</scope>
    <source>
        <strain evidence="2 3">TK19101</strain>
    </source>
</reference>
<keyword evidence="1" id="KW-0812">Transmembrane</keyword>
<evidence type="ECO:0000313" key="2">
    <source>
        <dbReference type="EMBL" id="MEC3860070.1"/>
    </source>
</evidence>